<dbReference type="Proteomes" id="UP000007797">
    <property type="component" value="Unassembled WGS sequence"/>
</dbReference>
<proteinExistence type="predicted"/>
<evidence type="ECO:0000313" key="1">
    <source>
        <dbReference type="EMBL" id="EGG13338.1"/>
    </source>
</evidence>
<dbReference type="OMA" id="VIRNAIC"/>
<gene>
    <name evidence="1" type="ORF">DFA_11099</name>
</gene>
<dbReference type="PANTHER" id="PTHR12265">
    <property type="entry name" value="TRANSMEMBRANE PROTEIN 53"/>
    <property type="match status" value="1"/>
</dbReference>
<dbReference type="PANTHER" id="PTHR12265:SF39">
    <property type="entry name" value="TRANSMEMBRANE PROTEIN 53"/>
    <property type="match status" value="1"/>
</dbReference>
<name>F4QES7_CACFS</name>
<reference evidence="2" key="1">
    <citation type="journal article" date="2011" name="Genome Res.">
        <title>Phylogeny-wide analysis of social amoeba genomes highlights ancient origins for complex intercellular communication.</title>
        <authorList>
            <person name="Heidel A.J."/>
            <person name="Lawal H.M."/>
            <person name="Felder M."/>
            <person name="Schilde C."/>
            <person name="Helps N.R."/>
            <person name="Tunggal B."/>
            <person name="Rivero F."/>
            <person name="John U."/>
            <person name="Schleicher M."/>
            <person name="Eichinger L."/>
            <person name="Platzer M."/>
            <person name="Noegel A.A."/>
            <person name="Schaap P."/>
            <person name="Gloeckner G."/>
        </authorList>
    </citation>
    <scope>NUCLEOTIDE SEQUENCE [LARGE SCALE GENOMIC DNA]</scope>
    <source>
        <strain evidence="2">SH3</strain>
    </source>
</reference>
<evidence type="ECO:0000313" key="2">
    <source>
        <dbReference type="Proteomes" id="UP000007797"/>
    </source>
</evidence>
<dbReference type="GeneID" id="14866007"/>
<dbReference type="Pfam" id="PF05705">
    <property type="entry name" value="DUF829"/>
    <property type="match status" value="1"/>
</dbReference>
<dbReference type="InterPro" id="IPR008547">
    <property type="entry name" value="DUF829_TMEM53"/>
</dbReference>
<dbReference type="EMBL" id="GL883029">
    <property type="protein sequence ID" value="EGG13338.1"/>
    <property type="molecule type" value="Genomic_DNA"/>
</dbReference>
<sequence length="314" mass="35232">MPNSKASKKYFFYSPATNASPIPPITTSRSDNKELVLLNDARPTIVLLGWVGGHAKHLLKYVELWNNKGFNCLYYPVPLIEFLFPYLTLLVKATKVLRELQSYIQESNCKSIIFNVFSNGGGFMYGHFIRILYSNAGQKEFQVIRNAICGTVFDSAPGVSWGAGIHVIRAAAQTKLQSFLALLILPLAMSQWIPYCASYQGVLADSRNRWNHLVLYSKKDNFVPYQQVNIFIQLLKKNILKPTIKSSSTGGSSSTSSSSTDLVQTQCFENSPHVMHLKVNPKEYSLKIDQFIKSIINNNNNNNQSSKFSITSIV</sequence>
<dbReference type="AlphaFoldDB" id="F4QES7"/>
<accession>F4QES7</accession>
<evidence type="ECO:0008006" key="3">
    <source>
        <dbReference type="Google" id="ProtNLM"/>
    </source>
</evidence>
<dbReference type="SUPFAM" id="SSF53474">
    <property type="entry name" value="alpha/beta-Hydrolases"/>
    <property type="match status" value="1"/>
</dbReference>
<protein>
    <recommendedName>
        <fullName evidence="3">Transmembrane protein</fullName>
    </recommendedName>
</protein>
<dbReference type="OrthoDB" id="77878at2759"/>
<dbReference type="KEGG" id="dfa:DFA_11099"/>
<keyword evidence="2" id="KW-1185">Reference proteome</keyword>
<organism evidence="1 2">
    <name type="scientific">Cavenderia fasciculata</name>
    <name type="common">Slime mold</name>
    <name type="synonym">Dictyostelium fasciculatum</name>
    <dbReference type="NCBI Taxonomy" id="261658"/>
    <lineage>
        <taxon>Eukaryota</taxon>
        <taxon>Amoebozoa</taxon>
        <taxon>Evosea</taxon>
        <taxon>Eumycetozoa</taxon>
        <taxon>Dictyostelia</taxon>
        <taxon>Acytosteliales</taxon>
        <taxon>Cavenderiaceae</taxon>
        <taxon>Cavenderia</taxon>
    </lineage>
</organism>
<dbReference type="RefSeq" id="XP_004350042.1">
    <property type="nucleotide sequence ID" value="XM_004349992.1"/>
</dbReference>
<dbReference type="InterPro" id="IPR029058">
    <property type="entry name" value="AB_hydrolase_fold"/>
</dbReference>